<organism evidence="2 3">
    <name type="scientific">Amphibacillus marinus</name>
    <dbReference type="NCBI Taxonomy" id="872970"/>
    <lineage>
        <taxon>Bacteria</taxon>
        <taxon>Bacillati</taxon>
        <taxon>Bacillota</taxon>
        <taxon>Bacilli</taxon>
        <taxon>Bacillales</taxon>
        <taxon>Bacillaceae</taxon>
        <taxon>Amphibacillus</taxon>
    </lineage>
</organism>
<dbReference type="EMBL" id="FODJ01000001">
    <property type="protein sequence ID" value="SEN45019.1"/>
    <property type="molecule type" value="Genomic_DNA"/>
</dbReference>
<feature type="compositionally biased region" description="Polar residues" evidence="1">
    <location>
        <begin position="115"/>
        <end position="128"/>
    </location>
</feature>
<feature type="region of interest" description="Disordered" evidence="1">
    <location>
        <begin position="109"/>
        <end position="128"/>
    </location>
</feature>
<dbReference type="STRING" id="872970.SAMN04488134_101109"/>
<proteinExistence type="predicted"/>
<feature type="compositionally biased region" description="Polar residues" evidence="1">
    <location>
        <begin position="135"/>
        <end position="148"/>
    </location>
</feature>
<evidence type="ECO:0000313" key="3">
    <source>
        <dbReference type="Proteomes" id="UP000199300"/>
    </source>
</evidence>
<feature type="region of interest" description="Disordered" evidence="1">
    <location>
        <begin position="135"/>
        <end position="163"/>
    </location>
</feature>
<protein>
    <submittedName>
        <fullName evidence="2">YqfQ-like protein</fullName>
    </submittedName>
</protein>
<dbReference type="OrthoDB" id="2860117at2"/>
<reference evidence="2 3" key="1">
    <citation type="submission" date="2016-10" db="EMBL/GenBank/DDBJ databases">
        <authorList>
            <person name="de Groot N.N."/>
        </authorList>
    </citation>
    <scope>NUCLEOTIDE SEQUENCE [LARGE SCALE GENOMIC DNA]</scope>
    <source>
        <strain evidence="2 3">CGMCC 1.10434</strain>
    </source>
</reference>
<gene>
    <name evidence="2" type="ORF">SAMN04488134_101109</name>
</gene>
<dbReference type="InterPro" id="IPR025571">
    <property type="entry name" value="YqfQ"/>
</dbReference>
<dbReference type="AlphaFoldDB" id="A0A1H8GMG8"/>
<sequence>MNQAPPFYYGQYPFAQAGGFSPWMGAAPPYAGAMAMANPSMMTQAAAPKTGLTGLLQRFIPAGGNLTDTLGQLQNVLKMTQSVTPMIQQYGPILKNLPSMMALMKAFNESDGENQEGQSEEQASSNENALNENDDQLTTNKANSNDDNATPFEEEPTKIEASQDNLYKIETLEDSQVAKQTYRGPVLYI</sequence>
<keyword evidence="3" id="KW-1185">Reference proteome</keyword>
<evidence type="ECO:0000313" key="2">
    <source>
        <dbReference type="EMBL" id="SEN45019.1"/>
    </source>
</evidence>
<dbReference type="Proteomes" id="UP000199300">
    <property type="component" value="Unassembled WGS sequence"/>
</dbReference>
<dbReference type="Pfam" id="PF14181">
    <property type="entry name" value="YqfQ"/>
    <property type="match status" value="1"/>
</dbReference>
<name>A0A1H8GMG8_9BACI</name>
<accession>A0A1H8GMG8</accession>
<evidence type="ECO:0000256" key="1">
    <source>
        <dbReference type="SAM" id="MobiDB-lite"/>
    </source>
</evidence>
<dbReference type="RefSeq" id="WP_091493538.1">
    <property type="nucleotide sequence ID" value="NZ_FODJ01000001.1"/>
</dbReference>